<accession>A0A9D1LEZ0</accession>
<dbReference type="Pfam" id="PF24741">
    <property type="entry name" value="AlkZ-rel"/>
    <property type="match status" value="1"/>
</dbReference>
<name>A0A9D1LEZ0_9BACT</name>
<proteinExistence type="predicted"/>
<sequence length="234" mass="26559">MIQRVDTIRSAADLEQAVIDFGFLPFFRCGVVGFSVEDMTAWEKWFVKGEEGPWEWKGPVVREKHCAYGKLYSGKAGFVSLDWLPDLANYRRSKRYAKDDDTAALDDIVLQVVASEGSATIKELRRWLGFAGGHRHRGAFDLVDNAPEVGKVSLEPILARLMMGLRIVIADFEYNVDRHGMPYGWGIARYATPEALYGRQEAGRSPEESFERIFEHFRRILPDASEKKIRGLIG</sequence>
<evidence type="ECO:0000313" key="1">
    <source>
        <dbReference type="EMBL" id="HIU38158.1"/>
    </source>
</evidence>
<evidence type="ECO:0000313" key="2">
    <source>
        <dbReference type="Proteomes" id="UP000824076"/>
    </source>
</evidence>
<dbReference type="Proteomes" id="UP000824076">
    <property type="component" value="Unassembled WGS sequence"/>
</dbReference>
<comment type="caution">
    <text evidence="1">The sequence shown here is derived from an EMBL/GenBank/DDBJ whole genome shotgun (WGS) entry which is preliminary data.</text>
</comment>
<gene>
    <name evidence="1" type="ORF">IAD18_00645</name>
</gene>
<protein>
    <submittedName>
        <fullName evidence="1">Uncharacterized protein</fullName>
    </submittedName>
</protein>
<organism evidence="1 2">
    <name type="scientific">Candidatus Limisoma intestinavium</name>
    <dbReference type="NCBI Taxonomy" id="2840856"/>
    <lineage>
        <taxon>Bacteria</taxon>
        <taxon>Pseudomonadati</taxon>
        <taxon>Bacteroidota</taxon>
        <taxon>Bacteroidia</taxon>
        <taxon>Bacteroidales</taxon>
        <taxon>Candidatus Limisoma</taxon>
    </lineage>
</organism>
<dbReference type="InterPro" id="IPR056298">
    <property type="entry name" value="AlkZ-rel"/>
</dbReference>
<reference evidence="1" key="1">
    <citation type="submission" date="2020-10" db="EMBL/GenBank/DDBJ databases">
        <authorList>
            <person name="Gilroy R."/>
        </authorList>
    </citation>
    <scope>NUCLEOTIDE SEQUENCE</scope>
    <source>
        <strain evidence="1">17073</strain>
    </source>
</reference>
<reference evidence="1" key="2">
    <citation type="journal article" date="2021" name="PeerJ">
        <title>Extensive microbial diversity within the chicken gut microbiome revealed by metagenomics and culture.</title>
        <authorList>
            <person name="Gilroy R."/>
            <person name="Ravi A."/>
            <person name="Getino M."/>
            <person name="Pursley I."/>
            <person name="Horton D.L."/>
            <person name="Alikhan N.F."/>
            <person name="Baker D."/>
            <person name="Gharbi K."/>
            <person name="Hall N."/>
            <person name="Watson M."/>
            <person name="Adriaenssens E.M."/>
            <person name="Foster-Nyarko E."/>
            <person name="Jarju S."/>
            <person name="Secka A."/>
            <person name="Antonio M."/>
            <person name="Oren A."/>
            <person name="Chaudhuri R.R."/>
            <person name="La Ragione R."/>
            <person name="Hildebrand F."/>
            <person name="Pallen M.J."/>
        </authorList>
    </citation>
    <scope>NUCLEOTIDE SEQUENCE</scope>
    <source>
        <strain evidence="1">17073</strain>
    </source>
</reference>
<dbReference type="AlphaFoldDB" id="A0A9D1LEZ0"/>
<dbReference type="EMBL" id="DVMS01000018">
    <property type="protein sequence ID" value="HIU38158.1"/>
    <property type="molecule type" value="Genomic_DNA"/>
</dbReference>